<evidence type="ECO:0000256" key="1">
    <source>
        <dbReference type="SAM" id="MobiDB-lite"/>
    </source>
</evidence>
<evidence type="ECO:0000313" key="3">
    <source>
        <dbReference type="Proteomes" id="UP000193648"/>
    </source>
</evidence>
<proteinExistence type="predicted"/>
<feature type="compositionally biased region" description="Polar residues" evidence="1">
    <location>
        <begin position="350"/>
        <end position="382"/>
    </location>
</feature>
<protein>
    <submittedName>
        <fullName evidence="2">Uncharacterized protein</fullName>
    </submittedName>
</protein>
<dbReference type="RefSeq" id="XP_021880194.1">
    <property type="nucleotide sequence ID" value="XM_022019318.1"/>
</dbReference>
<sequence length="441" mass="48427">MEPQDQAFSHRPMGVHLDQDPNTVNNVSASLSNHIHDSNPLVTTHSRHGSIVRDDTRAANGNSNSNSNILPSSRTSSSTTLINPSSSSSLSARLPSAPPANPPPRFFTRPYRRTQDHHHSHHGSIHNPSGGQSSSSIGVRSAFRDFVLPAQIILICSILNALWPTISRTVTTALEFLVLVLSSYSACARRSDDCYFLEPLIHDGQEAVYVEAIQWTLRSVFCVLLIWIVLVSNNWTWLMTYQKRLWVYVVRIFPWKITRSNSQSTGQSLRHQRKPSSAPATDQFKDTGSLVGSPTPSRHHPRRAGTSSAIDTDAFSAGSGSESKARLKIKARKGKASSSDSIHDASISSNRSPSYSHANSIVDNAGKTTSLASSGISTQSRQLKAKSTKTRVADADTRNGSEMGIETTTAMYETADDGYFLQSPISQYQRRRTHQNHKPPN</sequence>
<feature type="region of interest" description="Disordered" evidence="1">
    <location>
        <begin position="1"/>
        <end position="133"/>
    </location>
</feature>
<evidence type="ECO:0000313" key="2">
    <source>
        <dbReference type="EMBL" id="ORZ12575.1"/>
    </source>
</evidence>
<keyword evidence="3" id="KW-1185">Reference proteome</keyword>
<name>A0A1Y2GLP2_9FUNG</name>
<feature type="compositionally biased region" description="Polar residues" evidence="1">
    <location>
        <begin position="20"/>
        <end position="33"/>
    </location>
</feature>
<feature type="compositionally biased region" description="Basic residues" evidence="1">
    <location>
        <begin position="110"/>
        <end position="124"/>
    </location>
</feature>
<dbReference type="InParanoid" id="A0A1Y2GLP2"/>
<dbReference type="OrthoDB" id="2439388at2759"/>
<feature type="region of interest" description="Disordered" evidence="1">
    <location>
        <begin position="264"/>
        <end position="404"/>
    </location>
</feature>
<feature type="compositionally biased region" description="Low complexity" evidence="1">
    <location>
        <begin position="336"/>
        <end position="349"/>
    </location>
</feature>
<dbReference type="GeneID" id="33561163"/>
<accession>A0A1Y2GLP2</accession>
<dbReference type="AlphaFoldDB" id="A0A1Y2GLP2"/>
<feature type="compositionally biased region" description="Basic residues" evidence="1">
    <location>
        <begin position="326"/>
        <end position="335"/>
    </location>
</feature>
<comment type="caution">
    <text evidence="2">The sequence shown here is derived from an EMBL/GenBank/DDBJ whole genome shotgun (WGS) entry which is preliminary data.</text>
</comment>
<reference evidence="2 3" key="1">
    <citation type="submission" date="2016-07" db="EMBL/GenBank/DDBJ databases">
        <title>Pervasive Adenine N6-methylation of Active Genes in Fungi.</title>
        <authorList>
            <consortium name="DOE Joint Genome Institute"/>
            <person name="Mondo S.J."/>
            <person name="Dannebaum R.O."/>
            <person name="Kuo R.C."/>
            <person name="Labutti K."/>
            <person name="Haridas S."/>
            <person name="Kuo A."/>
            <person name="Salamov A."/>
            <person name="Ahrendt S.R."/>
            <person name="Lipzen A."/>
            <person name="Sullivan W."/>
            <person name="Andreopoulos W.B."/>
            <person name="Clum A."/>
            <person name="Lindquist E."/>
            <person name="Daum C."/>
            <person name="Ramamoorthy G.K."/>
            <person name="Gryganskyi A."/>
            <person name="Culley D."/>
            <person name="Magnuson J.K."/>
            <person name="James T.Y."/>
            <person name="O'Malley M.A."/>
            <person name="Stajich J.E."/>
            <person name="Spatafora J.W."/>
            <person name="Visel A."/>
            <person name="Grigoriev I.V."/>
        </authorList>
    </citation>
    <scope>NUCLEOTIDE SEQUENCE [LARGE SCALE GENOMIC DNA]</scope>
    <source>
        <strain evidence="2 3">NRRL 3116</strain>
    </source>
</reference>
<organism evidence="2 3">
    <name type="scientific">Lobosporangium transversale</name>
    <dbReference type="NCBI Taxonomy" id="64571"/>
    <lineage>
        <taxon>Eukaryota</taxon>
        <taxon>Fungi</taxon>
        <taxon>Fungi incertae sedis</taxon>
        <taxon>Mucoromycota</taxon>
        <taxon>Mortierellomycotina</taxon>
        <taxon>Mortierellomycetes</taxon>
        <taxon>Mortierellales</taxon>
        <taxon>Mortierellaceae</taxon>
        <taxon>Lobosporangium</taxon>
    </lineage>
</organism>
<dbReference type="EMBL" id="MCFF01000025">
    <property type="protein sequence ID" value="ORZ12575.1"/>
    <property type="molecule type" value="Genomic_DNA"/>
</dbReference>
<feature type="compositionally biased region" description="Low complexity" evidence="1">
    <location>
        <begin position="60"/>
        <end position="95"/>
    </location>
</feature>
<feature type="compositionally biased region" description="Pro residues" evidence="1">
    <location>
        <begin position="96"/>
        <end position="105"/>
    </location>
</feature>
<gene>
    <name evidence="2" type="ORF">BCR41DRAFT_102530</name>
</gene>
<dbReference type="Proteomes" id="UP000193648">
    <property type="component" value="Unassembled WGS sequence"/>
</dbReference>